<evidence type="ECO:0000313" key="3">
    <source>
        <dbReference type="EMBL" id="KAK7078866.1"/>
    </source>
</evidence>
<evidence type="ECO:0000313" key="4">
    <source>
        <dbReference type="Proteomes" id="UP001381693"/>
    </source>
</evidence>
<organism evidence="3 4">
    <name type="scientific">Halocaridina rubra</name>
    <name type="common">Hawaiian red shrimp</name>
    <dbReference type="NCBI Taxonomy" id="373956"/>
    <lineage>
        <taxon>Eukaryota</taxon>
        <taxon>Metazoa</taxon>
        <taxon>Ecdysozoa</taxon>
        <taxon>Arthropoda</taxon>
        <taxon>Crustacea</taxon>
        <taxon>Multicrustacea</taxon>
        <taxon>Malacostraca</taxon>
        <taxon>Eumalacostraca</taxon>
        <taxon>Eucarida</taxon>
        <taxon>Decapoda</taxon>
        <taxon>Pleocyemata</taxon>
        <taxon>Caridea</taxon>
        <taxon>Atyoidea</taxon>
        <taxon>Atyidae</taxon>
        <taxon>Halocaridina</taxon>
    </lineage>
</organism>
<evidence type="ECO:0000256" key="1">
    <source>
        <dbReference type="ARBA" id="ARBA00022737"/>
    </source>
</evidence>
<dbReference type="PROSITE" id="PS51125">
    <property type="entry name" value="NHL"/>
    <property type="match status" value="1"/>
</dbReference>
<keyword evidence="1" id="KW-0677">Repeat</keyword>
<protein>
    <submittedName>
        <fullName evidence="3">Uncharacterized protein</fullName>
    </submittedName>
</protein>
<dbReference type="PANTHER" id="PTHR46388:SF2">
    <property type="entry name" value="NHL REPEAT-CONTAINING PROTEIN 2"/>
    <property type="match status" value="1"/>
</dbReference>
<accession>A0AAN8X9S5</accession>
<dbReference type="PANTHER" id="PTHR46388">
    <property type="entry name" value="NHL REPEAT-CONTAINING PROTEIN 2"/>
    <property type="match status" value="1"/>
</dbReference>
<dbReference type="Gene3D" id="2.120.10.30">
    <property type="entry name" value="TolB, C-terminal domain"/>
    <property type="match status" value="1"/>
</dbReference>
<proteinExistence type="predicted"/>
<dbReference type="AlphaFoldDB" id="A0AAN8X9S5"/>
<dbReference type="EMBL" id="JAXCGZ010007641">
    <property type="protein sequence ID" value="KAK7078866.1"/>
    <property type="molecule type" value="Genomic_DNA"/>
</dbReference>
<evidence type="ECO:0000256" key="2">
    <source>
        <dbReference type="PROSITE-ProRule" id="PRU00504"/>
    </source>
</evidence>
<comment type="caution">
    <text evidence="3">The sequence shown here is derived from an EMBL/GenBank/DDBJ whole genome shotgun (WGS) entry which is preliminary data.</text>
</comment>
<name>A0AAN8X9S5_HALRR</name>
<keyword evidence="4" id="KW-1185">Reference proteome</keyword>
<sequence length="185" mass="20661">FNEPGGLCIDKEESLLYIADTNNHNIKVLSLEQEEVRVLEIKMEDDTDYTNQEVQLPVSEVEETTVILAGEVVEAFIKLQLDLPPGAYMNQEAPNIWKIENSDSCILIEPMRGKLQETTELLATINMPSSGCDQAVLCFNVILYMCLDSGVCTMRQVKHVIKFIVVDSANRVAAENVSVDVILKL</sequence>
<reference evidence="3 4" key="1">
    <citation type="submission" date="2023-11" db="EMBL/GenBank/DDBJ databases">
        <title>Halocaridina rubra genome assembly.</title>
        <authorList>
            <person name="Smith C."/>
        </authorList>
    </citation>
    <scope>NUCLEOTIDE SEQUENCE [LARGE SCALE GENOMIC DNA]</scope>
    <source>
        <strain evidence="3">EP-1</strain>
        <tissue evidence="3">Whole</tissue>
    </source>
</reference>
<feature type="non-terminal residue" evidence="3">
    <location>
        <position position="1"/>
    </location>
</feature>
<dbReference type="InterPro" id="IPR001258">
    <property type="entry name" value="NHL_repeat"/>
</dbReference>
<dbReference type="Proteomes" id="UP001381693">
    <property type="component" value="Unassembled WGS sequence"/>
</dbReference>
<feature type="repeat" description="NHL" evidence="2">
    <location>
        <begin position="1"/>
        <end position="32"/>
    </location>
</feature>
<gene>
    <name evidence="3" type="ORF">SK128_005737</name>
</gene>
<dbReference type="Pfam" id="PF01436">
    <property type="entry name" value="NHL"/>
    <property type="match status" value="1"/>
</dbReference>
<dbReference type="InterPro" id="IPR011042">
    <property type="entry name" value="6-blade_b-propeller_TolB-like"/>
</dbReference>